<accession>A0ABQ9TMS5</accession>
<dbReference type="Pfam" id="PF07807">
    <property type="entry name" value="RED_C"/>
    <property type="match status" value="1"/>
</dbReference>
<dbReference type="PANTHER" id="PTHR12765">
    <property type="entry name" value="RED PROTEIN IK FACTOR CYTOKINE IK"/>
    <property type="match status" value="1"/>
</dbReference>
<feature type="domain" description="Protein RED C-terminal" evidence="2">
    <location>
        <begin position="3"/>
        <end position="94"/>
    </location>
</feature>
<reference evidence="3 4" key="1">
    <citation type="submission" date="2023-05" db="EMBL/GenBank/DDBJ databases">
        <title>B98-5 Cell Line De Novo Hybrid Assembly: An Optical Mapping Approach.</title>
        <authorList>
            <person name="Kananen K."/>
            <person name="Auerbach J.A."/>
            <person name="Kautto E."/>
            <person name="Blachly J.S."/>
        </authorList>
    </citation>
    <scope>NUCLEOTIDE SEQUENCE [LARGE SCALE GENOMIC DNA]</scope>
    <source>
        <strain evidence="3">B95-8</strain>
        <tissue evidence="3">Cell line</tissue>
    </source>
</reference>
<feature type="region of interest" description="Disordered" evidence="1">
    <location>
        <begin position="1"/>
        <end position="26"/>
    </location>
</feature>
<dbReference type="Proteomes" id="UP001266305">
    <property type="component" value="Unassembled WGS sequence"/>
</dbReference>
<evidence type="ECO:0000313" key="3">
    <source>
        <dbReference type="EMBL" id="KAK2085971.1"/>
    </source>
</evidence>
<comment type="caution">
    <text evidence="3">The sequence shown here is derived from an EMBL/GenBank/DDBJ whole genome shotgun (WGS) entry which is preliminary data.</text>
</comment>
<gene>
    <name evidence="3" type="ORF">P7K49_035396</name>
</gene>
<feature type="compositionally biased region" description="Basic and acidic residues" evidence="1">
    <location>
        <begin position="1"/>
        <end position="18"/>
    </location>
</feature>
<keyword evidence="4" id="KW-1185">Reference proteome</keyword>
<evidence type="ECO:0000259" key="2">
    <source>
        <dbReference type="Pfam" id="PF07807"/>
    </source>
</evidence>
<name>A0ABQ9TMS5_SAGOE</name>
<proteinExistence type="predicted"/>
<dbReference type="EMBL" id="JASSZA010000020">
    <property type="protein sequence ID" value="KAK2085971.1"/>
    <property type="molecule type" value="Genomic_DNA"/>
</dbReference>
<dbReference type="InterPro" id="IPR012492">
    <property type="entry name" value="RED_C"/>
</dbReference>
<organism evidence="3 4">
    <name type="scientific">Saguinus oedipus</name>
    <name type="common">Cotton-top tamarin</name>
    <name type="synonym">Oedipomidas oedipus</name>
    <dbReference type="NCBI Taxonomy" id="9490"/>
    <lineage>
        <taxon>Eukaryota</taxon>
        <taxon>Metazoa</taxon>
        <taxon>Chordata</taxon>
        <taxon>Craniata</taxon>
        <taxon>Vertebrata</taxon>
        <taxon>Euteleostomi</taxon>
        <taxon>Mammalia</taxon>
        <taxon>Eutheria</taxon>
        <taxon>Euarchontoglires</taxon>
        <taxon>Primates</taxon>
        <taxon>Haplorrhini</taxon>
        <taxon>Platyrrhini</taxon>
        <taxon>Cebidae</taxon>
        <taxon>Callitrichinae</taxon>
        <taxon>Saguinus</taxon>
    </lineage>
</organism>
<sequence length="101" mass="11920">MAVDGHEQVDYSKMDQGNKKGPLGRWDFDTQEEYSEYKNNKEALPKAAFQYGIKMSKGRKTRRFKETNDKAELDRQWKISAIIEKRKEMEADGVEVKRPKY</sequence>
<dbReference type="InterPro" id="IPR039896">
    <property type="entry name" value="Red-like"/>
</dbReference>
<evidence type="ECO:0000256" key="1">
    <source>
        <dbReference type="SAM" id="MobiDB-lite"/>
    </source>
</evidence>
<evidence type="ECO:0000313" key="4">
    <source>
        <dbReference type="Proteomes" id="UP001266305"/>
    </source>
</evidence>
<protein>
    <recommendedName>
        <fullName evidence="2">Protein RED C-terminal domain-containing protein</fullName>
    </recommendedName>
</protein>